<proteinExistence type="predicted"/>
<feature type="region of interest" description="Disordered" evidence="1">
    <location>
        <begin position="92"/>
        <end position="118"/>
    </location>
</feature>
<gene>
    <name evidence="2" type="ORF">CMMCAS07_02965</name>
</gene>
<sequence>MSVVATGFCRVHASGTGVPAGTLPNSWRAASTTEETGLYSANTRSGVGRESLGTNALLMNVSGNSTRNEALLITSGLRTLIPRNAITHDSAYANSSSRATPASASRRLERTRQPTTKPVASITTMEKTLMRRSPLVRPTRTADGLIGRVRNRSMIPSLRSFAIAEPE</sequence>
<protein>
    <submittedName>
        <fullName evidence="2">Uncharacterized protein</fullName>
    </submittedName>
</protein>
<organism evidence="2 3">
    <name type="scientific">Clavibacter michiganensis subsp. michiganensis</name>
    <dbReference type="NCBI Taxonomy" id="33013"/>
    <lineage>
        <taxon>Bacteria</taxon>
        <taxon>Bacillati</taxon>
        <taxon>Actinomycetota</taxon>
        <taxon>Actinomycetes</taxon>
        <taxon>Micrococcales</taxon>
        <taxon>Microbacteriaceae</taxon>
        <taxon>Clavibacter</taxon>
    </lineage>
</organism>
<feature type="compositionally biased region" description="Low complexity" evidence="1">
    <location>
        <begin position="95"/>
        <end position="105"/>
    </location>
</feature>
<evidence type="ECO:0000313" key="2">
    <source>
        <dbReference type="EMBL" id="OUE03880.1"/>
    </source>
</evidence>
<dbReference type="AlphaFoldDB" id="A0A251XKI1"/>
<dbReference type="EMBL" id="MDHH01000001">
    <property type="protein sequence ID" value="OUE03880.1"/>
    <property type="molecule type" value="Genomic_DNA"/>
</dbReference>
<accession>A0A251XKI1</accession>
<evidence type="ECO:0000313" key="3">
    <source>
        <dbReference type="Proteomes" id="UP000195062"/>
    </source>
</evidence>
<evidence type="ECO:0000256" key="1">
    <source>
        <dbReference type="SAM" id="MobiDB-lite"/>
    </source>
</evidence>
<comment type="caution">
    <text evidence="2">The sequence shown here is derived from an EMBL/GenBank/DDBJ whole genome shotgun (WGS) entry which is preliminary data.</text>
</comment>
<keyword evidence="3" id="KW-1185">Reference proteome</keyword>
<reference evidence="2 3" key="1">
    <citation type="submission" date="2016-08" db="EMBL/GenBank/DDBJ databases">
        <title>Genome sequence of Clavibacter michiganensis subsp. michiganensis strain CASJ007.</title>
        <authorList>
            <person name="Thapa S.P."/>
            <person name="Coaker G."/>
        </authorList>
    </citation>
    <scope>NUCLEOTIDE SEQUENCE [LARGE SCALE GENOMIC DNA]</scope>
    <source>
        <strain evidence="2">CASJ007</strain>
    </source>
</reference>
<name>A0A251XKI1_CLAMM</name>
<dbReference type="Proteomes" id="UP000195062">
    <property type="component" value="Unassembled WGS sequence"/>
</dbReference>